<evidence type="ECO:0000313" key="3">
    <source>
        <dbReference type="Proteomes" id="UP000298030"/>
    </source>
</evidence>
<feature type="compositionally biased region" description="Pro residues" evidence="1">
    <location>
        <begin position="24"/>
        <end position="35"/>
    </location>
</feature>
<feature type="region of interest" description="Disordered" evidence="1">
    <location>
        <begin position="95"/>
        <end position="121"/>
    </location>
</feature>
<feature type="region of interest" description="Disordered" evidence="1">
    <location>
        <begin position="1"/>
        <end position="78"/>
    </location>
</feature>
<gene>
    <name evidence="2" type="ORF">FA13DRAFT_1756540</name>
</gene>
<dbReference type="OrthoDB" id="2669721at2759"/>
<accession>A0A4Y7SVF4</accession>
<name>A0A4Y7SVF4_COPMI</name>
<feature type="compositionally biased region" description="Basic and acidic residues" evidence="1">
    <location>
        <begin position="39"/>
        <end position="59"/>
    </location>
</feature>
<organism evidence="2 3">
    <name type="scientific">Coprinellus micaceus</name>
    <name type="common">Glistening ink-cap mushroom</name>
    <name type="synonym">Coprinus micaceus</name>
    <dbReference type="NCBI Taxonomy" id="71717"/>
    <lineage>
        <taxon>Eukaryota</taxon>
        <taxon>Fungi</taxon>
        <taxon>Dikarya</taxon>
        <taxon>Basidiomycota</taxon>
        <taxon>Agaricomycotina</taxon>
        <taxon>Agaricomycetes</taxon>
        <taxon>Agaricomycetidae</taxon>
        <taxon>Agaricales</taxon>
        <taxon>Agaricineae</taxon>
        <taxon>Psathyrellaceae</taxon>
        <taxon>Coprinellus</taxon>
    </lineage>
</organism>
<dbReference type="PANTHER" id="PTHR46579">
    <property type="entry name" value="F5/8 TYPE C DOMAIN-CONTAINING PROTEIN-RELATED"/>
    <property type="match status" value="1"/>
</dbReference>
<comment type="caution">
    <text evidence="2">The sequence shown here is derived from an EMBL/GenBank/DDBJ whole genome shotgun (WGS) entry which is preliminary data.</text>
</comment>
<dbReference type="STRING" id="71717.A0A4Y7SVF4"/>
<evidence type="ECO:0000256" key="1">
    <source>
        <dbReference type="SAM" id="MobiDB-lite"/>
    </source>
</evidence>
<feature type="compositionally biased region" description="Low complexity" evidence="1">
    <location>
        <begin position="102"/>
        <end position="120"/>
    </location>
</feature>
<evidence type="ECO:0000313" key="2">
    <source>
        <dbReference type="EMBL" id="TEB25598.1"/>
    </source>
</evidence>
<keyword evidence="3" id="KW-1185">Reference proteome</keyword>
<protein>
    <submittedName>
        <fullName evidence="2">Uncharacterized protein</fullName>
    </submittedName>
</protein>
<dbReference type="EMBL" id="QPFP01000055">
    <property type="protein sequence ID" value="TEB25598.1"/>
    <property type="molecule type" value="Genomic_DNA"/>
</dbReference>
<proteinExistence type="predicted"/>
<reference evidence="2 3" key="1">
    <citation type="journal article" date="2019" name="Nat. Ecol. Evol.">
        <title>Megaphylogeny resolves global patterns of mushroom evolution.</title>
        <authorList>
            <person name="Varga T."/>
            <person name="Krizsan K."/>
            <person name="Foldi C."/>
            <person name="Dima B."/>
            <person name="Sanchez-Garcia M."/>
            <person name="Sanchez-Ramirez S."/>
            <person name="Szollosi G.J."/>
            <person name="Szarkandi J.G."/>
            <person name="Papp V."/>
            <person name="Albert L."/>
            <person name="Andreopoulos W."/>
            <person name="Angelini C."/>
            <person name="Antonin V."/>
            <person name="Barry K.W."/>
            <person name="Bougher N.L."/>
            <person name="Buchanan P."/>
            <person name="Buyck B."/>
            <person name="Bense V."/>
            <person name="Catcheside P."/>
            <person name="Chovatia M."/>
            <person name="Cooper J."/>
            <person name="Damon W."/>
            <person name="Desjardin D."/>
            <person name="Finy P."/>
            <person name="Geml J."/>
            <person name="Haridas S."/>
            <person name="Hughes K."/>
            <person name="Justo A."/>
            <person name="Karasinski D."/>
            <person name="Kautmanova I."/>
            <person name="Kiss B."/>
            <person name="Kocsube S."/>
            <person name="Kotiranta H."/>
            <person name="LaButti K.M."/>
            <person name="Lechner B.E."/>
            <person name="Liimatainen K."/>
            <person name="Lipzen A."/>
            <person name="Lukacs Z."/>
            <person name="Mihaltcheva S."/>
            <person name="Morgado L.N."/>
            <person name="Niskanen T."/>
            <person name="Noordeloos M.E."/>
            <person name="Ohm R.A."/>
            <person name="Ortiz-Santana B."/>
            <person name="Ovrebo C."/>
            <person name="Racz N."/>
            <person name="Riley R."/>
            <person name="Savchenko A."/>
            <person name="Shiryaev A."/>
            <person name="Soop K."/>
            <person name="Spirin V."/>
            <person name="Szebenyi C."/>
            <person name="Tomsovsky M."/>
            <person name="Tulloss R.E."/>
            <person name="Uehling J."/>
            <person name="Grigoriev I.V."/>
            <person name="Vagvolgyi C."/>
            <person name="Papp T."/>
            <person name="Martin F.M."/>
            <person name="Miettinen O."/>
            <person name="Hibbett D.S."/>
            <person name="Nagy L.G."/>
        </authorList>
    </citation>
    <scope>NUCLEOTIDE SEQUENCE [LARGE SCALE GENOMIC DNA]</scope>
    <source>
        <strain evidence="2 3">FP101781</strain>
    </source>
</reference>
<dbReference type="Proteomes" id="UP000298030">
    <property type="component" value="Unassembled WGS sequence"/>
</dbReference>
<sequence length="887" mass="100417">MLMLGSVQDDTLGLGIRGASLSPVPAPLPIPPVSPPDDDSARAARDGQSDSSGVEKDAAGSRSESNEEYGPTMEEPMAQKEIAHQAARFLELEEQHQRELATQKAAQQAAMDDAAASQHDQPPPVMDPFIEAIQSATLENGNLSLKDIERIRSPPEQLSEDIEDDDAQYSLDLYLSMSPKASDAAYNAAWDVNYQHPSPRKILSLHSIKKLLVELTGITAIRDDMCPDSCAAYTGPYAELHTCPLCTTNRYCPNPNSRKKKKVPKVPQQQMLQALCRSKQGSKAILDILSGKDAGMTEDNITLYRNKQSDTWIAVWIHILPALNIDSFMFRSLHHLSALQRENNGKGIRAWDYMKRSLIWFRIFFLLAMADVIALCELDGRAGHHAARGCRLGCPFHGRYREGSGGHYFSAHLYFNFRAPMENLYASKEVYDADLKSVLASTSQTQYENRRKATGISRPSLVSGLLPAQTLPPPKCFSVDLMHLLYLNVADLMISLFRGEMRCEPTDQKASWPWMVLIGNIWTMFGKAVEESGQYYPSHFHRPPRDPCEKISSGYKATEFYKVLIDLMPAYLYGLLDEKLVHGVRILVQRKITYEQAVEAYQHLVLFVEEFEYLYYQRRLDRMHFCRPCLHTLIHASPEIFRVGPGVYGNQQFGGELRQPGTPFANLMEIAIRRSQSNAVKVMHPQLDHNPDTTKLPKFAEDVGNGYVFLRPRQYKLSAWKETDDSIREMIEQEVNMVRVAKWGCMRLPNGQICRSYYCESNRKRKHQCVSRNVLVTIDGCEDYGEVHLEPKAIISLYDPRNEELYEHSRNTVSACEFEHYSNLHIVDVTAIKAVISMQPMPPWAPEELSDHWFVVEKSGLEDVEITGWQEPLVGGDQDDYEEADAS</sequence>
<dbReference type="AlphaFoldDB" id="A0A4Y7SVF4"/>
<dbReference type="PANTHER" id="PTHR46579:SF1">
    <property type="entry name" value="F5_8 TYPE C DOMAIN-CONTAINING PROTEIN"/>
    <property type="match status" value="1"/>
</dbReference>